<dbReference type="STRING" id="81972.D7KD06"/>
<dbReference type="HOGENOM" id="CLU_010721_5_0_1"/>
<evidence type="ECO:0000259" key="1">
    <source>
        <dbReference type="Pfam" id="PF00646"/>
    </source>
</evidence>
<dbReference type="Proteomes" id="UP000008694">
    <property type="component" value="Unassembled WGS sequence"/>
</dbReference>
<dbReference type="CDD" id="cd22160">
    <property type="entry name" value="F-box_AtFBL13-like"/>
    <property type="match status" value="1"/>
</dbReference>
<name>D7KD06_ARALL</name>
<dbReference type="AlphaFoldDB" id="D7KD06"/>
<protein>
    <recommendedName>
        <fullName evidence="1">F-box domain-containing protein</fullName>
    </recommendedName>
</protein>
<dbReference type="InterPro" id="IPR036047">
    <property type="entry name" value="F-box-like_dom_sf"/>
</dbReference>
<accession>D7KD06</accession>
<dbReference type="InterPro" id="IPR055294">
    <property type="entry name" value="FBL60-like"/>
</dbReference>
<organism evidence="3">
    <name type="scientific">Arabidopsis lyrata subsp. lyrata</name>
    <name type="common">Lyre-leaved rock-cress</name>
    <dbReference type="NCBI Taxonomy" id="81972"/>
    <lineage>
        <taxon>Eukaryota</taxon>
        <taxon>Viridiplantae</taxon>
        <taxon>Streptophyta</taxon>
        <taxon>Embryophyta</taxon>
        <taxon>Tracheophyta</taxon>
        <taxon>Spermatophyta</taxon>
        <taxon>Magnoliopsida</taxon>
        <taxon>eudicotyledons</taxon>
        <taxon>Gunneridae</taxon>
        <taxon>Pentapetalae</taxon>
        <taxon>rosids</taxon>
        <taxon>malvids</taxon>
        <taxon>Brassicales</taxon>
        <taxon>Brassicaceae</taxon>
        <taxon>Camelineae</taxon>
        <taxon>Arabidopsis</taxon>
    </lineage>
</organism>
<keyword evidence="3" id="KW-1185">Reference proteome</keyword>
<dbReference type="Pfam" id="PF00646">
    <property type="entry name" value="F-box"/>
    <property type="match status" value="1"/>
</dbReference>
<gene>
    <name evidence="2" type="ORF">ARALYDRAFT_891655</name>
</gene>
<evidence type="ECO:0000313" key="3">
    <source>
        <dbReference type="Proteomes" id="UP000008694"/>
    </source>
</evidence>
<dbReference type="PANTHER" id="PTHR31293:SF12">
    <property type="entry name" value="RNI-LIKE SUPERFAMILY PROTEIN"/>
    <property type="match status" value="1"/>
</dbReference>
<evidence type="ECO:0000313" key="2">
    <source>
        <dbReference type="EMBL" id="EFH67689.1"/>
    </source>
</evidence>
<reference evidence="3" key="1">
    <citation type="journal article" date="2011" name="Nat. Genet.">
        <title>The Arabidopsis lyrata genome sequence and the basis of rapid genome size change.</title>
        <authorList>
            <person name="Hu T.T."/>
            <person name="Pattyn P."/>
            <person name="Bakker E.G."/>
            <person name="Cao J."/>
            <person name="Cheng J.-F."/>
            <person name="Clark R.M."/>
            <person name="Fahlgren N."/>
            <person name="Fawcett J.A."/>
            <person name="Grimwood J."/>
            <person name="Gundlach H."/>
            <person name="Haberer G."/>
            <person name="Hollister J.D."/>
            <person name="Ossowski S."/>
            <person name="Ottilar R.P."/>
            <person name="Salamov A.A."/>
            <person name="Schneeberger K."/>
            <person name="Spannagl M."/>
            <person name="Wang X."/>
            <person name="Yang L."/>
            <person name="Nasrallah M.E."/>
            <person name="Bergelson J."/>
            <person name="Carrington J.C."/>
            <person name="Gaut B.S."/>
            <person name="Schmutz J."/>
            <person name="Mayer K.F.X."/>
            <person name="Van de Peer Y."/>
            <person name="Grigoriev I.V."/>
            <person name="Nordborg M."/>
            <person name="Weigel D."/>
            <person name="Guo Y.-L."/>
        </authorList>
    </citation>
    <scope>NUCLEOTIDE SEQUENCE [LARGE SCALE GENOMIC DNA]</scope>
    <source>
        <strain evidence="3">cv. MN47</strain>
    </source>
</reference>
<dbReference type="InterPro" id="IPR001810">
    <property type="entry name" value="F-box_dom"/>
</dbReference>
<dbReference type="PANTHER" id="PTHR31293">
    <property type="entry name" value="RNI-LIKE SUPERFAMILY PROTEIN"/>
    <property type="match status" value="1"/>
</dbReference>
<dbReference type="SUPFAM" id="SSF81383">
    <property type="entry name" value="F-box domain"/>
    <property type="match status" value="1"/>
</dbReference>
<dbReference type="Gramene" id="scaffold_104449.1">
    <property type="protein sequence ID" value="scaffold_104449.1"/>
    <property type="gene ID" value="scaffold_104449.1"/>
</dbReference>
<dbReference type="InterPro" id="IPR053781">
    <property type="entry name" value="F-box_AtFBL13-like"/>
</dbReference>
<feature type="domain" description="F-box" evidence="1">
    <location>
        <begin position="30"/>
        <end position="65"/>
    </location>
</feature>
<proteinExistence type="predicted"/>
<dbReference type="EMBL" id="GL348713">
    <property type="protein sequence ID" value="EFH67689.1"/>
    <property type="molecule type" value="Genomic_DNA"/>
</dbReference>
<sequence length="254" mass="28866">MAGDSFLTADLISPSHHKGFQKIKGGVESISSLPDVILQHILSFISTKLATSLLSKRWRHVWCDIPSISFDEDNDNVTLKFASINKTLITLYKAPKIIKFTPQNHREAECSPHRQLDRVRHVPQRGEHIVAPHIHYLRLINSQLSSTFVAGSSLAEAKLDLFFVSTIPTFQDDFLQLQVMALTMLEKLQNILSLAEVRGVPFPMLKVKYLTLETVIFRYVIPGIERVLQNSPDLKQLTVHAKNCNNAIRVYIYH</sequence>